<dbReference type="EMBL" id="KE126089">
    <property type="protein sequence ID" value="EPB66513.1"/>
    <property type="molecule type" value="Genomic_DNA"/>
</dbReference>
<sequence>MRNSANGQRDTTVMKQLMTWLQSYSEFAASSNMMGDVIREEERRALLEQRSTSTIRMVLDTASRLDRRRYNVPAASELAVVYVGEGDDVPATRSIAVHHRRGGLQCIADFDERCDPLTYPLLFPCDPPDLVAHAFNRKLEVLHDLLKRNALGRVAAYVAVMEWQKGGLPQRHMLLIMTADAKR</sequence>
<evidence type="ECO:0000313" key="2">
    <source>
        <dbReference type="EMBL" id="EPB66513.1"/>
    </source>
</evidence>
<dbReference type="InterPro" id="IPR025476">
    <property type="entry name" value="Helitron_helicase-like"/>
</dbReference>
<gene>
    <name evidence="2" type="ORF">ANCCEY_14395</name>
</gene>
<reference evidence="2 3" key="1">
    <citation type="submission" date="2013-05" db="EMBL/GenBank/DDBJ databases">
        <title>Draft genome of the parasitic nematode Anyclostoma ceylanicum.</title>
        <authorList>
            <person name="Mitreva M."/>
        </authorList>
    </citation>
    <scope>NUCLEOTIDE SEQUENCE [LARGE SCALE GENOMIC DNA]</scope>
</reference>
<dbReference type="PANTHER" id="PTHR45786:SF74">
    <property type="entry name" value="ATP-DEPENDENT DNA HELICASE"/>
    <property type="match status" value="1"/>
</dbReference>
<dbReference type="Proteomes" id="UP000054495">
    <property type="component" value="Unassembled WGS sequence"/>
</dbReference>
<organism evidence="2 3">
    <name type="scientific">Ancylostoma ceylanicum</name>
    <dbReference type="NCBI Taxonomy" id="53326"/>
    <lineage>
        <taxon>Eukaryota</taxon>
        <taxon>Metazoa</taxon>
        <taxon>Ecdysozoa</taxon>
        <taxon>Nematoda</taxon>
        <taxon>Chromadorea</taxon>
        <taxon>Rhabditida</taxon>
        <taxon>Rhabditina</taxon>
        <taxon>Rhabditomorpha</taxon>
        <taxon>Strongyloidea</taxon>
        <taxon>Ancylostomatidae</taxon>
        <taxon>Ancylostomatinae</taxon>
        <taxon>Ancylostoma</taxon>
    </lineage>
</organism>
<evidence type="ECO:0000259" key="1">
    <source>
        <dbReference type="Pfam" id="PF14214"/>
    </source>
</evidence>
<feature type="domain" description="Helitron helicase-like" evidence="1">
    <location>
        <begin position="125"/>
        <end position="175"/>
    </location>
</feature>
<protein>
    <recommendedName>
        <fullName evidence="1">Helitron helicase-like domain-containing protein</fullName>
    </recommendedName>
</protein>
<accession>A0A0D6L6N2</accession>
<evidence type="ECO:0000313" key="3">
    <source>
        <dbReference type="Proteomes" id="UP000054495"/>
    </source>
</evidence>
<dbReference type="AlphaFoldDB" id="A0A0D6L6N2"/>
<dbReference type="Pfam" id="PF14214">
    <property type="entry name" value="Helitron_like_N"/>
    <property type="match status" value="1"/>
</dbReference>
<dbReference type="PANTHER" id="PTHR45786">
    <property type="entry name" value="DNA BINDING PROTEIN-LIKE"/>
    <property type="match status" value="1"/>
</dbReference>
<keyword evidence="3" id="KW-1185">Reference proteome</keyword>
<name>A0A0D6L6N2_9BILA</name>
<proteinExistence type="predicted"/>